<gene>
    <name evidence="7" type="primary">LOC105890091</name>
</gene>
<feature type="domain" description="VASt" evidence="5">
    <location>
        <begin position="169"/>
        <end position="340"/>
    </location>
</feature>
<organism evidence="6 7">
    <name type="scientific">Clupea harengus</name>
    <name type="common">Atlantic herring</name>
    <dbReference type="NCBI Taxonomy" id="7950"/>
    <lineage>
        <taxon>Eukaryota</taxon>
        <taxon>Metazoa</taxon>
        <taxon>Chordata</taxon>
        <taxon>Craniata</taxon>
        <taxon>Vertebrata</taxon>
        <taxon>Euteleostomi</taxon>
        <taxon>Actinopterygii</taxon>
        <taxon>Neopterygii</taxon>
        <taxon>Teleostei</taxon>
        <taxon>Clupei</taxon>
        <taxon>Clupeiformes</taxon>
        <taxon>Clupeoidei</taxon>
        <taxon>Clupeidae</taxon>
        <taxon>Clupea</taxon>
    </lineage>
</organism>
<feature type="compositionally biased region" description="Basic and acidic residues" evidence="3">
    <location>
        <begin position="55"/>
        <end position="67"/>
    </location>
</feature>
<evidence type="ECO:0000256" key="4">
    <source>
        <dbReference type="SAM" id="Phobius"/>
    </source>
</evidence>
<dbReference type="InterPro" id="IPR051482">
    <property type="entry name" value="Cholesterol_transport"/>
</dbReference>
<feature type="compositionally biased region" description="Basic and acidic residues" evidence="3">
    <location>
        <begin position="123"/>
        <end position="144"/>
    </location>
</feature>
<dbReference type="InterPro" id="IPR031968">
    <property type="entry name" value="VASt"/>
</dbReference>
<dbReference type="OrthoDB" id="2162691at2759"/>
<dbReference type="PANTHER" id="PTHR23319:SF1">
    <property type="entry name" value="PROTEIN ASTER-C"/>
    <property type="match status" value="1"/>
</dbReference>
<name>A0A6P8GNY3_CLUHA</name>
<dbReference type="GO" id="GO:0015485">
    <property type="term" value="F:cholesterol binding"/>
    <property type="evidence" value="ECO:0007669"/>
    <property type="project" value="TreeGrafter"/>
</dbReference>
<proteinExistence type="predicted"/>
<dbReference type="PROSITE" id="PS51778">
    <property type="entry name" value="VAST"/>
    <property type="match status" value="1"/>
</dbReference>
<comment type="subcellular location">
    <subcellularLocation>
        <location evidence="1">Membrane</location>
    </subcellularLocation>
</comment>
<evidence type="ECO:0000256" key="2">
    <source>
        <dbReference type="ARBA" id="ARBA00023136"/>
    </source>
</evidence>
<keyword evidence="4" id="KW-1133">Transmembrane helix</keyword>
<dbReference type="GO" id="GO:0140268">
    <property type="term" value="C:endoplasmic reticulum-plasma membrane contact site"/>
    <property type="evidence" value="ECO:0007669"/>
    <property type="project" value="TreeGrafter"/>
</dbReference>
<dbReference type="GO" id="GO:0005789">
    <property type="term" value="C:endoplasmic reticulum membrane"/>
    <property type="evidence" value="ECO:0007669"/>
    <property type="project" value="TreeGrafter"/>
</dbReference>
<accession>A0A6P8GNY3</accession>
<sequence>MWQNILLNKPLTREELWQMVKQHYGNDLGLSLDEMESVQISANASTPTQPSPIMKSEDQPGRLERPTTLRLQQGEQASYEASTPLGDDTQSSLGQHSTLSPSADDSRSTPLRQQSPVPSLNRHSSERSSKRSNLDLNANEDRLSEQSGSESIEEPEETVEESESQGKVHGRLFVNRVFHISAEKMFDLLFTDSHFTQRFMDFQKITGASSTPWQREATGCMKRTLNYTVTITNPLVGKFSTATEYQTLYKEAREGQYRMVDAEVYTHDVPYHDYFYTKNRYCIIPTSKRKCRLRVYTDVKYKKQPWGPVKSFITKNSWSGVQEYFRRLEAELIEEEAELTQGSGDAGKIAALRRRRRTYSRTFQEHMKTGKQYSADTEQNRDGNIGPVDIKGPHSWNINTIVAVMSFILLILTVLNLGLFYKLWAMEDVAHRMFLSTKNRLRERAEFRVSPDLGPRQSSPHWSTEDMHLLRVVLQDSINLLEQLRNSLVALQHNFHANNRTTTQL</sequence>
<evidence type="ECO:0000313" key="7">
    <source>
        <dbReference type="RefSeq" id="XP_031439436.1"/>
    </source>
</evidence>
<evidence type="ECO:0000256" key="3">
    <source>
        <dbReference type="SAM" id="MobiDB-lite"/>
    </source>
</evidence>
<feature type="compositionally biased region" description="Acidic residues" evidence="3">
    <location>
        <begin position="151"/>
        <end position="163"/>
    </location>
</feature>
<feature type="compositionally biased region" description="Polar residues" evidence="3">
    <location>
        <begin position="88"/>
        <end position="122"/>
    </location>
</feature>
<dbReference type="GeneID" id="105890091"/>
<dbReference type="KEGG" id="char:105890091"/>
<dbReference type="GO" id="GO:0005886">
    <property type="term" value="C:plasma membrane"/>
    <property type="evidence" value="ECO:0007669"/>
    <property type="project" value="TreeGrafter"/>
</dbReference>
<keyword evidence="2 4" id="KW-0472">Membrane</keyword>
<dbReference type="PANTHER" id="PTHR23319">
    <property type="entry name" value="GRAM DOMAIN CONTAINING 1B, ISOFORM E"/>
    <property type="match status" value="1"/>
</dbReference>
<evidence type="ECO:0000313" key="6">
    <source>
        <dbReference type="Proteomes" id="UP000515152"/>
    </source>
</evidence>
<reference evidence="7" key="1">
    <citation type="submission" date="2025-08" db="UniProtKB">
        <authorList>
            <consortium name="RefSeq"/>
        </authorList>
    </citation>
    <scope>IDENTIFICATION</scope>
</reference>
<evidence type="ECO:0000256" key="1">
    <source>
        <dbReference type="ARBA" id="ARBA00004370"/>
    </source>
</evidence>
<dbReference type="GO" id="GO:0120020">
    <property type="term" value="F:cholesterol transfer activity"/>
    <property type="evidence" value="ECO:0007669"/>
    <property type="project" value="TreeGrafter"/>
</dbReference>
<dbReference type="RefSeq" id="XP_031439436.1">
    <property type="nucleotide sequence ID" value="XM_031583576.1"/>
</dbReference>
<keyword evidence="6" id="KW-1185">Reference proteome</keyword>
<feature type="region of interest" description="Disordered" evidence="3">
    <location>
        <begin position="41"/>
        <end position="166"/>
    </location>
</feature>
<dbReference type="Pfam" id="PF16016">
    <property type="entry name" value="VASt"/>
    <property type="match status" value="1"/>
</dbReference>
<dbReference type="Proteomes" id="UP000515152">
    <property type="component" value="Chromosome 17"/>
</dbReference>
<keyword evidence="4" id="KW-0812">Transmembrane</keyword>
<feature type="compositionally biased region" description="Polar residues" evidence="3">
    <location>
        <begin position="69"/>
        <end position="81"/>
    </location>
</feature>
<protein>
    <submittedName>
        <fullName evidence="7">Protein Aster-C</fullName>
    </submittedName>
</protein>
<feature type="transmembrane region" description="Helical" evidence="4">
    <location>
        <begin position="401"/>
        <end position="424"/>
    </location>
</feature>
<dbReference type="GO" id="GO:0032366">
    <property type="term" value="P:intracellular sterol transport"/>
    <property type="evidence" value="ECO:0007669"/>
    <property type="project" value="TreeGrafter"/>
</dbReference>
<dbReference type="AlphaFoldDB" id="A0A6P8GNY3"/>
<evidence type="ECO:0000259" key="5">
    <source>
        <dbReference type="PROSITE" id="PS51778"/>
    </source>
</evidence>